<dbReference type="PANTHER" id="PTHR32196">
    <property type="entry name" value="ABC TRANSPORTER PERMEASE PROTEIN YPHD-RELATED-RELATED"/>
    <property type="match status" value="1"/>
</dbReference>
<keyword evidence="2" id="KW-1003">Cell membrane</keyword>
<dbReference type="Pfam" id="PF02653">
    <property type="entry name" value="BPD_transp_2"/>
    <property type="match status" value="1"/>
</dbReference>
<accession>A0AAJ1MPD7</accession>
<evidence type="ECO:0000313" key="7">
    <source>
        <dbReference type="EMBL" id="MDC7227644.1"/>
    </source>
</evidence>
<dbReference type="EMBL" id="JAQQAL010000029">
    <property type="protein sequence ID" value="MDC7227644.1"/>
    <property type="molecule type" value="Genomic_DNA"/>
</dbReference>
<evidence type="ECO:0000256" key="6">
    <source>
        <dbReference type="SAM" id="Phobius"/>
    </source>
</evidence>
<feature type="transmembrane region" description="Helical" evidence="6">
    <location>
        <begin position="20"/>
        <end position="40"/>
    </location>
</feature>
<dbReference type="AlphaFoldDB" id="A0AAJ1MPD7"/>
<dbReference type="Proteomes" id="UP001221217">
    <property type="component" value="Unassembled WGS sequence"/>
</dbReference>
<protein>
    <submittedName>
        <fullName evidence="7">ABC transporter permease</fullName>
    </submittedName>
</protein>
<feature type="transmembrane region" description="Helical" evidence="6">
    <location>
        <begin position="227"/>
        <end position="248"/>
    </location>
</feature>
<comment type="subcellular location">
    <subcellularLocation>
        <location evidence="1">Cell membrane</location>
        <topology evidence="1">Multi-pass membrane protein</topology>
    </subcellularLocation>
</comment>
<dbReference type="GO" id="GO:0022857">
    <property type="term" value="F:transmembrane transporter activity"/>
    <property type="evidence" value="ECO:0007669"/>
    <property type="project" value="InterPro"/>
</dbReference>
<dbReference type="PANTHER" id="PTHR32196:SF18">
    <property type="entry name" value="GALACTOSE_METHYL GALACTOSIDE IMPORT PERMEASE PROTEIN MGLC"/>
    <property type="match status" value="1"/>
</dbReference>
<dbReference type="CDD" id="cd06579">
    <property type="entry name" value="TM_PBP1_transp_AraH_like"/>
    <property type="match status" value="1"/>
</dbReference>
<feature type="transmembrane region" description="Helical" evidence="6">
    <location>
        <begin position="134"/>
        <end position="152"/>
    </location>
</feature>
<keyword evidence="5 6" id="KW-0472">Membrane</keyword>
<keyword evidence="4 6" id="KW-1133">Transmembrane helix</keyword>
<evidence type="ECO:0000256" key="4">
    <source>
        <dbReference type="ARBA" id="ARBA00022989"/>
    </source>
</evidence>
<comment type="caution">
    <text evidence="7">The sequence shown here is derived from an EMBL/GenBank/DDBJ whole genome shotgun (WGS) entry which is preliminary data.</text>
</comment>
<organism evidence="7 8">
    <name type="scientific">Candidatus Thalassospirochaeta sargassi</name>
    <dbReference type="NCBI Taxonomy" id="3119039"/>
    <lineage>
        <taxon>Bacteria</taxon>
        <taxon>Pseudomonadati</taxon>
        <taxon>Spirochaetota</taxon>
        <taxon>Spirochaetia</taxon>
        <taxon>Spirochaetales</taxon>
        <taxon>Spirochaetaceae</taxon>
        <taxon>Candidatus Thalassospirochaeta</taxon>
    </lineage>
</organism>
<proteinExistence type="predicted"/>
<feature type="transmembrane region" description="Helical" evidence="6">
    <location>
        <begin position="101"/>
        <end position="122"/>
    </location>
</feature>
<evidence type="ECO:0000256" key="3">
    <source>
        <dbReference type="ARBA" id="ARBA00022692"/>
    </source>
</evidence>
<evidence type="ECO:0000256" key="2">
    <source>
        <dbReference type="ARBA" id="ARBA00022475"/>
    </source>
</evidence>
<keyword evidence="3 6" id="KW-0812">Transmembrane</keyword>
<feature type="transmembrane region" description="Helical" evidence="6">
    <location>
        <begin position="172"/>
        <end position="193"/>
    </location>
</feature>
<name>A0AAJ1MPD7_9SPIO</name>
<dbReference type="GO" id="GO:0005886">
    <property type="term" value="C:plasma membrane"/>
    <property type="evidence" value="ECO:0007669"/>
    <property type="project" value="UniProtKB-SubCell"/>
</dbReference>
<evidence type="ECO:0000313" key="8">
    <source>
        <dbReference type="Proteomes" id="UP001221217"/>
    </source>
</evidence>
<dbReference type="InterPro" id="IPR001851">
    <property type="entry name" value="ABC_transp_permease"/>
</dbReference>
<sequence>MKQLTRKSIGEFASKNTGYVTFAAMVVILGVLTGGGSLRLLSWQNLAIAEAVRALAALGVGIIIITKGIDLSLGQVVGLCACVSASLAQTPDYVSSLYPGLNLPVIAPILAGVGVGALFGLLNGFLVAYGKLPPFIATLGTMTIAAGLQLIYTHASTVGSLKNEYKVIAQGFLGPIPNMVIYVAIAVLFLWVLMNHTKIGKRIYAIGGNPTAARVSGISVKFETMKVYLMAGVLYGIAGVLLSSRLGLANALTGDNMELDAIAAATVGGVSHSGGVGKVGGIVVGVLTLGLINFGMTYLGVDSYYQLLVKGFIIIAAVYLDMRRAA</sequence>
<evidence type="ECO:0000256" key="1">
    <source>
        <dbReference type="ARBA" id="ARBA00004651"/>
    </source>
</evidence>
<gene>
    <name evidence="7" type="ORF">PQJ61_12840</name>
</gene>
<reference evidence="7 8" key="1">
    <citation type="submission" date="2022-12" db="EMBL/GenBank/DDBJ databases">
        <title>Metagenome assembled genome from gulf of manar.</title>
        <authorList>
            <person name="Kohli P."/>
            <person name="Pk S."/>
            <person name="Venkata Ramana C."/>
            <person name="Sasikala C."/>
        </authorList>
    </citation>
    <scope>NUCLEOTIDE SEQUENCE [LARGE SCALE GENOMIC DNA]</scope>
    <source>
        <strain evidence="7">JB008</strain>
    </source>
</reference>
<evidence type="ECO:0000256" key="5">
    <source>
        <dbReference type="ARBA" id="ARBA00023136"/>
    </source>
</evidence>